<sequence>MVGERILRSYYKEGGSVSSRLRPKKKDDGGARPIRSTRKTKRDGRRGVGQPKSSRKPVTAKAHASGAYGSDKRKRRSDSNRGAITRPRGASASHPRGGVKRAQGEAGKSDRQRTPSNNRSPTVEEDGVAVGQFHAQSTTQGFMTLTHHFNSPKKCLVVTKVKVIM</sequence>
<feature type="region of interest" description="Disordered" evidence="1">
    <location>
        <begin position="1"/>
        <end position="125"/>
    </location>
</feature>
<dbReference type="Proteomes" id="UP001558652">
    <property type="component" value="Unassembled WGS sequence"/>
</dbReference>
<reference evidence="2 3" key="1">
    <citation type="submission" date="2024-07" db="EMBL/GenBank/DDBJ databases">
        <title>Chromosome-level genome assembly of the water stick insect Ranatra chinensis (Heteroptera: Nepidae).</title>
        <authorList>
            <person name="Liu X."/>
        </authorList>
    </citation>
    <scope>NUCLEOTIDE SEQUENCE [LARGE SCALE GENOMIC DNA]</scope>
    <source>
        <strain evidence="2">Cailab_2021Rc</strain>
        <tissue evidence="2">Muscle</tissue>
    </source>
</reference>
<dbReference type="EMBL" id="JBFDAA010000021">
    <property type="protein sequence ID" value="KAL1114791.1"/>
    <property type="molecule type" value="Genomic_DNA"/>
</dbReference>
<evidence type="ECO:0000256" key="1">
    <source>
        <dbReference type="SAM" id="MobiDB-lite"/>
    </source>
</evidence>
<comment type="caution">
    <text evidence="2">The sequence shown here is derived from an EMBL/GenBank/DDBJ whole genome shotgun (WGS) entry which is preliminary data.</text>
</comment>
<evidence type="ECO:0000313" key="3">
    <source>
        <dbReference type="Proteomes" id="UP001558652"/>
    </source>
</evidence>
<feature type="compositionally biased region" description="Basic and acidic residues" evidence="1">
    <location>
        <begin position="1"/>
        <end position="11"/>
    </location>
</feature>
<organism evidence="2 3">
    <name type="scientific">Ranatra chinensis</name>
    <dbReference type="NCBI Taxonomy" id="642074"/>
    <lineage>
        <taxon>Eukaryota</taxon>
        <taxon>Metazoa</taxon>
        <taxon>Ecdysozoa</taxon>
        <taxon>Arthropoda</taxon>
        <taxon>Hexapoda</taxon>
        <taxon>Insecta</taxon>
        <taxon>Pterygota</taxon>
        <taxon>Neoptera</taxon>
        <taxon>Paraneoptera</taxon>
        <taxon>Hemiptera</taxon>
        <taxon>Heteroptera</taxon>
        <taxon>Panheteroptera</taxon>
        <taxon>Nepomorpha</taxon>
        <taxon>Nepidae</taxon>
        <taxon>Ranatrinae</taxon>
        <taxon>Ranatra</taxon>
    </lineage>
</organism>
<gene>
    <name evidence="2" type="ORF">AAG570_007615</name>
</gene>
<protein>
    <submittedName>
        <fullName evidence="2">Uncharacterized protein</fullName>
    </submittedName>
</protein>
<accession>A0ABD0XU30</accession>
<name>A0ABD0XU30_9HEMI</name>
<feature type="compositionally biased region" description="Basic residues" evidence="1">
    <location>
        <begin position="35"/>
        <end position="44"/>
    </location>
</feature>
<keyword evidence="3" id="KW-1185">Reference proteome</keyword>
<dbReference type="AlphaFoldDB" id="A0ABD0XU30"/>
<proteinExistence type="predicted"/>
<evidence type="ECO:0000313" key="2">
    <source>
        <dbReference type="EMBL" id="KAL1114791.1"/>
    </source>
</evidence>